<organism evidence="2 3">
    <name type="scientific">Eiseniibacteriota bacterium</name>
    <dbReference type="NCBI Taxonomy" id="2212470"/>
    <lineage>
        <taxon>Bacteria</taxon>
        <taxon>Candidatus Eiseniibacteriota</taxon>
    </lineage>
</organism>
<sequence>MSTGWTELAAGIRIRQSRAFAMNSVVLLDREHSVVVDPGVMPSELDDVARVVVEAKPARVTLFFTHAHWDHVLGRPWFPGASAIGHDRLARELKRDRAAILDEARRIVEQHGESWTRGFDAFEPEEAVSGLRFMKLGEWKLVFRDAPGHSASALTLHLPDHQLLIAGDLLSDEEIPLLDGPPAHYRHTLEALLPLVRGGAIETLVPGHGSIARGREAVAARFEHDLAYLAVLEREVGAARAARLTVEQTLEQLATLEYRQARATRVHPHRALGQRHARVAGRLAGVVFQPLDRSVPTNRRSRGRRHGT</sequence>
<dbReference type="PANTHER" id="PTHR42951:SF4">
    <property type="entry name" value="ACYL-COENZYME A THIOESTERASE MBLAC2"/>
    <property type="match status" value="1"/>
</dbReference>
<proteinExistence type="predicted"/>
<dbReference type="InterPro" id="IPR050855">
    <property type="entry name" value="NDM-1-like"/>
</dbReference>
<comment type="caution">
    <text evidence="2">The sequence shown here is derived from an EMBL/GenBank/DDBJ whole genome shotgun (WGS) entry which is preliminary data.</text>
</comment>
<dbReference type="AlphaFoldDB" id="A0A849SRY7"/>
<dbReference type="InterPro" id="IPR036866">
    <property type="entry name" value="RibonucZ/Hydroxyglut_hydro"/>
</dbReference>
<dbReference type="InterPro" id="IPR001279">
    <property type="entry name" value="Metallo-B-lactamas"/>
</dbReference>
<keyword evidence="2" id="KW-0378">Hydrolase</keyword>
<evidence type="ECO:0000313" key="2">
    <source>
        <dbReference type="EMBL" id="NOT35414.1"/>
    </source>
</evidence>
<dbReference type="GO" id="GO:0016787">
    <property type="term" value="F:hydrolase activity"/>
    <property type="evidence" value="ECO:0007669"/>
    <property type="project" value="UniProtKB-KW"/>
</dbReference>
<reference evidence="2 3" key="1">
    <citation type="submission" date="2020-04" db="EMBL/GenBank/DDBJ databases">
        <title>Metagenomic profiling of ammonia- and methane-oxidizing microorganisms in a Dutch drinking water treatment plant.</title>
        <authorList>
            <person name="Poghosyan L."/>
            <person name="Leucker S."/>
        </authorList>
    </citation>
    <scope>NUCLEOTIDE SEQUENCE [LARGE SCALE GENOMIC DNA]</scope>
    <source>
        <strain evidence="2">S-RSF-IL-03</strain>
    </source>
</reference>
<dbReference type="SUPFAM" id="SSF56281">
    <property type="entry name" value="Metallo-hydrolase/oxidoreductase"/>
    <property type="match status" value="1"/>
</dbReference>
<name>A0A849SRY7_UNCEI</name>
<dbReference type="Proteomes" id="UP000580839">
    <property type="component" value="Unassembled WGS sequence"/>
</dbReference>
<protein>
    <submittedName>
        <fullName evidence="2">MBL fold metallo-hydrolase</fullName>
    </submittedName>
</protein>
<dbReference type="PANTHER" id="PTHR42951">
    <property type="entry name" value="METALLO-BETA-LACTAMASE DOMAIN-CONTAINING"/>
    <property type="match status" value="1"/>
</dbReference>
<dbReference type="SMART" id="SM00849">
    <property type="entry name" value="Lactamase_B"/>
    <property type="match status" value="1"/>
</dbReference>
<evidence type="ECO:0000313" key="3">
    <source>
        <dbReference type="Proteomes" id="UP000580839"/>
    </source>
</evidence>
<dbReference type="EMBL" id="JABFRW010000194">
    <property type="protein sequence ID" value="NOT35414.1"/>
    <property type="molecule type" value="Genomic_DNA"/>
</dbReference>
<dbReference type="Pfam" id="PF00753">
    <property type="entry name" value="Lactamase_B"/>
    <property type="match status" value="1"/>
</dbReference>
<dbReference type="Gene3D" id="3.60.15.10">
    <property type="entry name" value="Ribonuclease Z/Hydroxyacylglutathione hydrolase-like"/>
    <property type="match status" value="1"/>
</dbReference>
<feature type="domain" description="Metallo-beta-lactamase" evidence="1">
    <location>
        <begin position="21"/>
        <end position="208"/>
    </location>
</feature>
<gene>
    <name evidence="2" type="ORF">HOP12_14815</name>
</gene>
<evidence type="ECO:0000259" key="1">
    <source>
        <dbReference type="SMART" id="SM00849"/>
    </source>
</evidence>
<accession>A0A849SRY7</accession>